<comment type="caution">
    <text evidence="1">The sequence shown here is derived from an EMBL/GenBank/DDBJ whole genome shotgun (WGS) entry which is preliminary data.</text>
</comment>
<evidence type="ECO:0000313" key="2">
    <source>
        <dbReference type="Proteomes" id="UP001597375"/>
    </source>
</evidence>
<evidence type="ECO:0000313" key="1">
    <source>
        <dbReference type="EMBL" id="MFD2256376.1"/>
    </source>
</evidence>
<keyword evidence="2" id="KW-1185">Reference proteome</keyword>
<dbReference type="Proteomes" id="UP001597375">
    <property type="component" value="Unassembled WGS sequence"/>
</dbReference>
<sequence>MKTVLFIDDRPDSRNTYSEDLVDIFGPSVEIISIAPSGTLPEMLSVIISQNQLVSLVLDQRLYESGDTDYTGLNLAALVRASLSKLPIYILTNWTDKLDNTYHVEYVFEKEKITDDDYKMEATARVRRHIDVFEDIIDEREDRFAELLPKYLGTQLSDNELAEFLKLKAERIKPYSHEFNEDEELRAKLDEQASLLEGILKELEGDL</sequence>
<reference evidence="2" key="1">
    <citation type="journal article" date="2019" name="Int. J. Syst. Evol. Microbiol.">
        <title>The Global Catalogue of Microorganisms (GCM) 10K type strain sequencing project: providing services to taxonomists for standard genome sequencing and annotation.</title>
        <authorList>
            <consortium name="The Broad Institute Genomics Platform"/>
            <consortium name="The Broad Institute Genome Sequencing Center for Infectious Disease"/>
            <person name="Wu L."/>
            <person name="Ma J."/>
        </authorList>
    </citation>
    <scope>NUCLEOTIDE SEQUENCE [LARGE SCALE GENOMIC DNA]</scope>
    <source>
        <strain evidence="2">CGMCC 4.7106</strain>
    </source>
</reference>
<evidence type="ECO:0008006" key="3">
    <source>
        <dbReference type="Google" id="ProtNLM"/>
    </source>
</evidence>
<dbReference type="RefSeq" id="WP_386819554.1">
    <property type="nucleotide sequence ID" value="NZ_JBHUIT010000007.1"/>
</dbReference>
<proteinExistence type="predicted"/>
<dbReference type="EMBL" id="JBHUIT010000007">
    <property type="protein sequence ID" value="MFD2256376.1"/>
    <property type="molecule type" value="Genomic_DNA"/>
</dbReference>
<protein>
    <recommendedName>
        <fullName evidence="3">Response regulator</fullName>
    </recommendedName>
</protein>
<gene>
    <name evidence="1" type="ORF">ACFSSA_06800</name>
</gene>
<organism evidence="1 2">
    <name type="scientific">Luteolibacter algae</name>
    <dbReference type="NCBI Taxonomy" id="454151"/>
    <lineage>
        <taxon>Bacteria</taxon>
        <taxon>Pseudomonadati</taxon>
        <taxon>Verrucomicrobiota</taxon>
        <taxon>Verrucomicrobiia</taxon>
        <taxon>Verrucomicrobiales</taxon>
        <taxon>Verrucomicrobiaceae</taxon>
        <taxon>Luteolibacter</taxon>
    </lineage>
</organism>
<name>A0ABW5D6K8_9BACT</name>
<accession>A0ABW5D6K8</accession>